<sequence>MASSSRSYKTHLKNNEDFNFFKEEKASKAVQEEDEKEEDWLNLGLGLGSSTSSSSKKIVSQNPISASSSQTVLSCPQIGLGFEDKGLGLESIRKGKEGLEGLNCYNDHHHNGMLSSPPSSSSCQIMNPRGEDLATPIPSDSHHYFAGSNNVNHHRNQSGLWFTLRSFTNR</sequence>
<dbReference type="Proteomes" id="UP000265566">
    <property type="component" value="Chromosome 3"/>
</dbReference>
<reference evidence="1 4" key="2">
    <citation type="journal article" date="2014" name="BMC Genomics">
        <title>An improved genome release (version Mt4.0) for the model legume Medicago truncatula.</title>
        <authorList>
            <person name="Tang H."/>
            <person name="Krishnakumar V."/>
            <person name="Bidwell S."/>
            <person name="Rosen B."/>
            <person name="Chan A."/>
            <person name="Zhou S."/>
            <person name="Gentzbittel L."/>
            <person name="Childs K.L."/>
            <person name="Yandell M."/>
            <person name="Gundlach H."/>
            <person name="Mayer K.F."/>
            <person name="Schwartz D.C."/>
            <person name="Town C.D."/>
        </authorList>
    </citation>
    <scope>GENOME REANNOTATION</scope>
    <source>
        <strain evidence="1">A17</strain>
        <strain evidence="3 4">cv. Jemalong A17</strain>
    </source>
</reference>
<dbReference type="EnsemblPlants" id="KEH35666">
    <property type="protein sequence ID" value="KEH35666"/>
    <property type="gene ID" value="MTR_3g097500"/>
</dbReference>
<reference evidence="3" key="3">
    <citation type="submission" date="2015-04" db="UniProtKB">
        <authorList>
            <consortium name="EnsemblPlants"/>
        </authorList>
    </citation>
    <scope>IDENTIFICATION</scope>
    <source>
        <strain evidence="3">cv. Jemalong A17</strain>
    </source>
</reference>
<proteinExistence type="predicted"/>
<gene>
    <name evidence="3" type="primary">25489894</name>
    <name evidence="1" type="ordered locus">MTR_3g097500</name>
    <name evidence="2" type="ORF">MtrunA17_Chr3g0131141</name>
</gene>
<reference evidence="5" key="4">
    <citation type="journal article" date="2018" name="Nat. Plants">
        <title>Whole-genome landscape of Medicago truncatula symbiotic genes.</title>
        <authorList>
            <person name="Pecrix Y."/>
            <person name="Staton S.E."/>
            <person name="Sallet E."/>
            <person name="Lelandais-Briere C."/>
            <person name="Moreau S."/>
            <person name="Carrere S."/>
            <person name="Blein T."/>
            <person name="Jardinaud M.F."/>
            <person name="Latrasse D."/>
            <person name="Zouine M."/>
            <person name="Zahm M."/>
            <person name="Kreplak J."/>
            <person name="Mayjonade B."/>
            <person name="Satge C."/>
            <person name="Perez M."/>
            <person name="Cauet S."/>
            <person name="Marande W."/>
            <person name="Chantry-Darmon C."/>
            <person name="Lopez-Roques C."/>
            <person name="Bouchez O."/>
            <person name="Berard A."/>
            <person name="Debelle F."/>
            <person name="Munos S."/>
            <person name="Bendahmane A."/>
            <person name="Berges H."/>
            <person name="Niebel A."/>
            <person name="Buitink J."/>
            <person name="Frugier F."/>
            <person name="Benhamed M."/>
            <person name="Crespi M."/>
            <person name="Gouzy J."/>
            <person name="Gamas P."/>
        </authorList>
    </citation>
    <scope>NUCLEOTIDE SEQUENCE [LARGE SCALE GENOMIC DNA]</scope>
    <source>
        <strain evidence="5">cv. Jemalong A17</strain>
    </source>
</reference>
<dbReference type="Gramene" id="rna18568">
    <property type="protein sequence ID" value="RHN70028.1"/>
    <property type="gene ID" value="gene18568"/>
</dbReference>
<dbReference type="EMBL" id="CM001219">
    <property type="protein sequence ID" value="KEH35666.1"/>
    <property type="molecule type" value="Genomic_DNA"/>
</dbReference>
<evidence type="ECO:0000313" key="1">
    <source>
        <dbReference type="EMBL" id="KEH35666.1"/>
    </source>
</evidence>
<reference evidence="2" key="5">
    <citation type="journal article" date="2018" name="Nat. Plants">
        <title>Whole-genome landscape of Medicago truncatula symbiotic genes.</title>
        <authorList>
            <person name="Pecrix Y."/>
            <person name="Gamas P."/>
            <person name="Carrere S."/>
        </authorList>
    </citation>
    <scope>NUCLEOTIDE SEQUENCE</scope>
    <source>
        <tissue evidence="2">Leaves</tissue>
    </source>
</reference>
<keyword evidence="4" id="KW-1185">Reference proteome</keyword>
<dbReference type="KEGG" id="mtr:25489894"/>
<organism evidence="1 4">
    <name type="scientific">Medicago truncatula</name>
    <name type="common">Barrel medic</name>
    <name type="synonym">Medicago tribuloides</name>
    <dbReference type="NCBI Taxonomy" id="3880"/>
    <lineage>
        <taxon>Eukaryota</taxon>
        <taxon>Viridiplantae</taxon>
        <taxon>Streptophyta</taxon>
        <taxon>Embryophyta</taxon>
        <taxon>Tracheophyta</taxon>
        <taxon>Spermatophyta</taxon>
        <taxon>Magnoliopsida</taxon>
        <taxon>eudicotyledons</taxon>
        <taxon>Gunneridae</taxon>
        <taxon>Pentapetalae</taxon>
        <taxon>rosids</taxon>
        <taxon>fabids</taxon>
        <taxon>Fabales</taxon>
        <taxon>Fabaceae</taxon>
        <taxon>Papilionoideae</taxon>
        <taxon>50 kb inversion clade</taxon>
        <taxon>NPAAA clade</taxon>
        <taxon>Hologalegina</taxon>
        <taxon>IRL clade</taxon>
        <taxon>Trifolieae</taxon>
        <taxon>Medicago</taxon>
    </lineage>
</organism>
<dbReference type="AlphaFoldDB" id="A0A072V1V1"/>
<reference evidence="1 4" key="1">
    <citation type="journal article" date="2011" name="Nature">
        <title>The Medicago genome provides insight into the evolution of rhizobial symbioses.</title>
        <authorList>
            <person name="Young N.D."/>
            <person name="Debelle F."/>
            <person name="Oldroyd G.E."/>
            <person name="Geurts R."/>
            <person name="Cannon S.B."/>
            <person name="Udvardi M.K."/>
            <person name="Benedito V.A."/>
            <person name="Mayer K.F."/>
            <person name="Gouzy J."/>
            <person name="Schoof H."/>
            <person name="Van de Peer Y."/>
            <person name="Proost S."/>
            <person name="Cook D.R."/>
            <person name="Meyers B.C."/>
            <person name="Spannagl M."/>
            <person name="Cheung F."/>
            <person name="De Mita S."/>
            <person name="Krishnakumar V."/>
            <person name="Gundlach H."/>
            <person name="Zhou S."/>
            <person name="Mudge J."/>
            <person name="Bharti A.K."/>
            <person name="Murray J.D."/>
            <person name="Naoumkina M.A."/>
            <person name="Rosen B."/>
            <person name="Silverstein K.A."/>
            <person name="Tang H."/>
            <person name="Rombauts S."/>
            <person name="Zhao P.X."/>
            <person name="Zhou P."/>
            <person name="Barbe V."/>
            <person name="Bardou P."/>
            <person name="Bechner M."/>
            <person name="Bellec A."/>
            <person name="Berger A."/>
            <person name="Berges H."/>
            <person name="Bidwell S."/>
            <person name="Bisseling T."/>
            <person name="Choisne N."/>
            <person name="Couloux A."/>
            <person name="Denny R."/>
            <person name="Deshpande S."/>
            <person name="Dai X."/>
            <person name="Doyle J.J."/>
            <person name="Dudez A.M."/>
            <person name="Farmer A.D."/>
            <person name="Fouteau S."/>
            <person name="Franken C."/>
            <person name="Gibelin C."/>
            <person name="Gish J."/>
            <person name="Goldstein S."/>
            <person name="Gonzalez A.J."/>
            <person name="Green P.J."/>
            <person name="Hallab A."/>
            <person name="Hartog M."/>
            <person name="Hua A."/>
            <person name="Humphray S.J."/>
            <person name="Jeong D.H."/>
            <person name="Jing Y."/>
            <person name="Jocker A."/>
            <person name="Kenton S.M."/>
            <person name="Kim D.J."/>
            <person name="Klee K."/>
            <person name="Lai H."/>
            <person name="Lang C."/>
            <person name="Lin S."/>
            <person name="Macmil S.L."/>
            <person name="Magdelenat G."/>
            <person name="Matthews L."/>
            <person name="McCorrison J."/>
            <person name="Monaghan E.L."/>
            <person name="Mun J.H."/>
            <person name="Najar F.Z."/>
            <person name="Nicholson C."/>
            <person name="Noirot C."/>
            <person name="O'Bleness M."/>
            <person name="Paule C.R."/>
            <person name="Poulain J."/>
            <person name="Prion F."/>
            <person name="Qin B."/>
            <person name="Qu C."/>
            <person name="Retzel E.F."/>
            <person name="Riddle C."/>
            <person name="Sallet E."/>
            <person name="Samain S."/>
            <person name="Samson N."/>
            <person name="Sanders I."/>
            <person name="Saurat O."/>
            <person name="Scarpelli C."/>
            <person name="Schiex T."/>
            <person name="Segurens B."/>
            <person name="Severin A.J."/>
            <person name="Sherrier D.J."/>
            <person name="Shi R."/>
            <person name="Sims S."/>
            <person name="Singer S.R."/>
            <person name="Sinharoy S."/>
            <person name="Sterck L."/>
            <person name="Viollet A."/>
            <person name="Wang B.B."/>
            <person name="Wang K."/>
            <person name="Wang M."/>
            <person name="Wang X."/>
            <person name="Warfsmann J."/>
            <person name="Weissenbach J."/>
            <person name="White D.D."/>
            <person name="White J.D."/>
            <person name="Wiley G.B."/>
            <person name="Wincker P."/>
            <person name="Xing Y."/>
            <person name="Yang L."/>
            <person name="Yao Z."/>
            <person name="Ying F."/>
            <person name="Zhai J."/>
            <person name="Zhou L."/>
            <person name="Zuber A."/>
            <person name="Denarie J."/>
            <person name="Dixon R.A."/>
            <person name="May G.D."/>
            <person name="Schwartz D.C."/>
            <person name="Rogers J."/>
            <person name="Quetier F."/>
            <person name="Town C.D."/>
            <person name="Roe B.A."/>
        </authorList>
    </citation>
    <scope>NUCLEOTIDE SEQUENCE [LARGE SCALE GENOMIC DNA]</scope>
    <source>
        <strain evidence="1">A17</strain>
        <strain evidence="3 4">cv. Jemalong A17</strain>
    </source>
</reference>
<evidence type="ECO:0000313" key="3">
    <source>
        <dbReference type="EnsemblPlants" id="KEH35666"/>
    </source>
</evidence>
<evidence type="ECO:0000313" key="2">
    <source>
        <dbReference type="EMBL" id="RHN70028.1"/>
    </source>
</evidence>
<dbReference type="Proteomes" id="UP000002051">
    <property type="component" value="Chromosome 3"/>
</dbReference>
<evidence type="ECO:0000313" key="5">
    <source>
        <dbReference type="Proteomes" id="UP000265566"/>
    </source>
</evidence>
<dbReference type="EMBL" id="PSQE01000003">
    <property type="protein sequence ID" value="RHN70028.1"/>
    <property type="molecule type" value="Genomic_DNA"/>
</dbReference>
<dbReference type="OrthoDB" id="1932457at2759"/>
<evidence type="ECO:0000313" key="4">
    <source>
        <dbReference type="Proteomes" id="UP000002051"/>
    </source>
</evidence>
<name>A0A072V1V1_MEDTR</name>
<protein>
    <submittedName>
        <fullName evidence="1 3">Uncharacterized protein</fullName>
    </submittedName>
</protein>
<dbReference type="HOGENOM" id="CLU_1572981_0_0_1"/>
<accession>A0A072V1V1</accession>